<evidence type="ECO:0000256" key="1">
    <source>
        <dbReference type="ARBA" id="ARBA00004448"/>
    </source>
</evidence>
<dbReference type="InterPro" id="IPR023395">
    <property type="entry name" value="MCP_dom_sf"/>
</dbReference>
<dbReference type="GO" id="GO:0022857">
    <property type="term" value="F:transmembrane transporter activity"/>
    <property type="evidence" value="ECO:0007669"/>
    <property type="project" value="TreeGrafter"/>
</dbReference>
<dbReference type="InterPro" id="IPR051028">
    <property type="entry name" value="Mito_Solute_Carrier"/>
</dbReference>
<gene>
    <name evidence="8" type="ORF">SEMRO_52_G031060.1</name>
</gene>
<comment type="subcellular location">
    <subcellularLocation>
        <location evidence="1">Mitochondrion inner membrane</location>
        <topology evidence="1">Multi-pass membrane protein</topology>
    </subcellularLocation>
</comment>
<dbReference type="Gene3D" id="1.50.40.10">
    <property type="entry name" value="Mitochondrial carrier domain"/>
    <property type="match status" value="1"/>
</dbReference>
<comment type="similarity">
    <text evidence="2">Belongs to the mitochondrial carrier (TC 2.A.29) family.</text>
</comment>
<reference evidence="8" key="1">
    <citation type="submission" date="2020-06" db="EMBL/GenBank/DDBJ databases">
        <authorList>
            <consortium name="Plant Systems Biology data submission"/>
        </authorList>
    </citation>
    <scope>NUCLEOTIDE SEQUENCE</scope>
    <source>
        <strain evidence="8">D6</strain>
    </source>
</reference>
<keyword evidence="5" id="KW-1133">Transmembrane helix</keyword>
<keyword evidence="3" id="KW-0812">Transmembrane</keyword>
<dbReference type="PANTHER" id="PTHR45678">
    <property type="entry name" value="MITOCHONDRIAL 2-OXODICARBOXYLATE CARRIER 1-RELATED"/>
    <property type="match status" value="1"/>
</dbReference>
<protein>
    <recommendedName>
        <fullName evidence="10">Mitochondrial carrier</fullName>
    </recommendedName>
</protein>
<comment type="caution">
    <text evidence="8">The sequence shown here is derived from an EMBL/GenBank/DDBJ whole genome shotgun (WGS) entry which is preliminary data.</text>
</comment>
<keyword evidence="4" id="KW-0999">Mitochondrion inner membrane</keyword>
<accession>A0A9N8DAF3</accession>
<proteinExistence type="inferred from homology"/>
<evidence type="ECO:0000313" key="9">
    <source>
        <dbReference type="Proteomes" id="UP001153069"/>
    </source>
</evidence>
<dbReference type="EMBL" id="CAICTM010000051">
    <property type="protein sequence ID" value="CAB9499044.1"/>
    <property type="molecule type" value="Genomic_DNA"/>
</dbReference>
<dbReference type="OrthoDB" id="2382881at2759"/>
<evidence type="ECO:0000256" key="7">
    <source>
        <dbReference type="ARBA" id="ARBA00023136"/>
    </source>
</evidence>
<dbReference type="AlphaFoldDB" id="A0A9N8DAF3"/>
<keyword evidence="9" id="KW-1185">Reference proteome</keyword>
<dbReference type="Proteomes" id="UP001153069">
    <property type="component" value="Unassembled WGS sequence"/>
</dbReference>
<name>A0A9N8DAF3_9STRA</name>
<evidence type="ECO:0000256" key="2">
    <source>
        <dbReference type="ARBA" id="ARBA00006375"/>
    </source>
</evidence>
<evidence type="ECO:0000256" key="5">
    <source>
        <dbReference type="ARBA" id="ARBA00022989"/>
    </source>
</evidence>
<dbReference type="GO" id="GO:0005743">
    <property type="term" value="C:mitochondrial inner membrane"/>
    <property type="evidence" value="ECO:0007669"/>
    <property type="project" value="UniProtKB-SubCell"/>
</dbReference>
<evidence type="ECO:0000256" key="4">
    <source>
        <dbReference type="ARBA" id="ARBA00022792"/>
    </source>
</evidence>
<evidence type="ECO:0000313" key="8">
    <source>
        <dbReference type="EMBL" id="CAB9499044.1"/>
    </source>
</evidence>
<dbReference type="PANTHER" id="PTHR45678:SF9">
    <property type="entry name" value="CALCIUM-BINDING MITOCHONDRIAL CARRIER PROTEIN ARALAR1"/>
    <property type="match status" value="1"/>
</dbReference>
<evidence type="ECO:0000256" key="3">
    <source>
        <dbReference type="ARBA" id="ARBA00022692"/>
    </source>
</evidence>
<dbReference type="SUPFAM" id="SSF103506">
    <property type="entry name" value="Mitochondrial carrier"/>
    <property type="match status" value="1"/>
</dbReference>
<evidence type="ECO:0000256" key="6">
    <source>
        <dbReference type="ARBA" id="ARBA00023128"/>
    </source>
</evidence>
<keyword evidence="6" id="KW-0496">Mitochondrion</keyword>
<sequence>MIPIPEEHHTTLITLRNTSLACLLGGLLSYPFDQWHYQWQHKSVAAYAADHDRLEYQKWKQNTRKQRFMVRPLMRLVLHEVSLEGVNQGHALYDGNNDQTTSVMMIPQEVSAGIVSGVTMALLLCPFETHRAMARAEQEKATSKWTQFRQATFDTGGMMTSTTQRLQRAYQGVGMLALREVAFNVTFFPLAASIRTQLLLLRQDHPYPKSSAVVASNVLAGSVCSLLVLPLDIARTYLWHSAERWNLWSGTRMVAPPLVLLTRGWTVQALVLGPAFGLVASIYDMT</sequence>
<keyword evidence="7" id="KW-0472">Membrane</keyword>
<evidence type="ECO:0008006" key="10">
    <source>
        <dbReference type="Google" id="ProtNLM"/>
    </source>
</evidence>
<organism evidence="8 9">
    <name type="scientific">Seminavis robusta</name>
    <dbReference type="NCBI Taxonomy" id="568900"/>
    <lineage>
        <taxon>Eukaryota</taxon>
        <taxon>Sar</taxon>
        <taxon>Stramenopiles</taxon>
        <taxon>Ochrophyta</taxon>
        <taxon>Bacillariophyta</taxon>
        <taxon>Bacillariophyceae</taxon>
        <taxon>Bacillariophycidae</taxon>
        <taxon>Naviculales</taxon>
        <taxon>Naviculaceae</taxon>
        <taxon>Seminavis</taxon>
    </lineage>
</organism>